<dbReference type="Pfam" id="PF14381">
    <property type="entry name" value="EDR1_CTR1_ARMC3_pept"/>
    <property type="match status" value="1"/>
</dbReference>
<evidence type="ECO:0000256" key="1">
    <source>
        <dbReference type="SAM" id="MobiDB-lite"/>
    </source>
</evidence>
<gene>
    <name evidence="4" type="primary">EDR1_3</name>
    <name evidence="4" type="ORF">CK203_056189</name>
</gene>
<evidence type="ECO:0000313" key="4">
    <source>
        <dbReference type="EMBL" id="RVW70250.1"/>
    </source>
</evidence>
<keyword evidence="4" id="KW-0418">Kinase</keyword>
<organism evidence="4 5">
    <name type="scientific">Vitis vinifera</name>
    <name type="common">Grape</name>
    <dbReference type="NCBI Taxonomy" id="29760"/>
    <lineage>
        <taxon>Eukaryota</taxon>
        <taxon>Viridiplantae</taxon>
        <taxon>Streptophyta</taxon>
        <taxon>Embryophyta</taxon>
        <taxon>Tracheophyta</taxon>
        <taxon>Spermatophyta</taxon>
        <taxon>Magnoliopsida</taxon>
        <taxon>eudicotyledons</taxon>
        <taxon>Gunneridae</taxon>
        <taxon>Pentapetalae</taxon>
        <taxon>rosids</taxon>
        <taxon>Vitales</taxon>
        <taxon>Vitaceae</taxon>
        <taxon>Viteae</taxon>
        <taxon>Vitis</taxon>
    </lineage>
</organism>
<feature type="domain" description="Reverse transcriptase zinc-binding" evidence="2">
    <location>
        <begin position="412"/>
        <end position="465"/>
    </location>
</feature>
<feature type="compositionally biased region" description="Basic and acidic residues" evidence="1">
    <location>
        <begin position="614"/>
        <end position="625"/>
    </location>
</feature>
<dbReference type="Pfam" id="PF13966">
    <property type="entry name" value="zf-RVT"/>
    <property type="match status" value="1"/>
</dbReference>
<dbReference type="EMBL" id="QGNW01000469">
    <property type="protein sequence ID" value="RVW70250.1"/>
    <property type="molecule type" value="Genomic_DNA"/>
</dbReference>
<feature type="domain" description="EDR1/CTR1/ARMC3-like peptidase-like" evidence="3">
    <location>
        <begin position="506"/>
        <end position="554"/>
    </location>
</feature>
<evidence type="ECO:0000259" key="3">
    <source>
        <dbReference type="Pfam" id="PF14381"/>
    </source>
</evidence>
<dbReference type="InterPro" id="IPR026960">
    <property type="entry name" value="RVT-Znf"/>
</dbReference>
<proteinExistence type="predicted"/>
<reference evidence="4 5" key="1">
    <citation type="journal article" date="2018" name="PLoS Genet.">
        <title>Population sequencing reveals clonal diversity and ancestral inbreeding in the grapevine cultivar Chardonnay.</title>
        <authorList>
            <person name="Roach M.J."/>
            <person name="Johnson D.L."/>
            <person name="Bohlmann J."/>
            <person name="van Vuuren H.J."/>
            <person name="Jones S.J."/>
            <person name="Pretorius I.S."/>
            <person name="Schmidt S.A."/>
            <person name="Borneman A.R."/>
        </authorList>
    </citation>
    <scope>NUCLEOTIDE SEQUENCE [LARGE SCALE GENOMIC DNA]</scope>
    <source>
        <strain evidence="5">cv. Chardonnay</strain>
        <tissue evidence="4">Leaf</tissue>
    </source>
</reference>
<dbReference type="InterPro" id="IPR052343">
    <property type="entry name" value="Retrotransposon-Effector_Assoc"/>
</dbReference>
<keyword evidence="4" id="KW-0808">Transferase</keyword>
<name>A0A438GDJ1_VITVI</name>
<accession>A0A438GDJ1</accession>
<dbReference type="Proteomes" id="UP000288805">
    <property type="component" value="Unassembled WGS sequence"/>
</dbReference>
<dbReference type="AlphaFoldDB" id="A0A438GDJ1"/>
<dbReference type="PANTHER" id="PTHR46890:SF50">
    <property type="entry name" value="RNA-DIRECTED DNA POLYMERASE, EUKARYOTA, REVERSE TRANSCRIPTASE ZINC-BINDING DOMAIN PROTEIN-RELATED"/>
    <property type="match status" value="1"/>
</dbReference>
<comment type="caution">
    <text evidence="4">The sequence shown here is derived from an EMBL/GenBank/DDBJ whole genome shotgun (WGS) entry which is preliminary data.</text>
</comment>
<evidence type="ECO:0000313" key="5">
    <source>
        <dbReference type="Proteomes" id="UP000288805"/>
    </source>
</evidence>
<dbReference type="InterPro" id="IPR055164">
    <property type="entry name" value="EDR1/CTR1/ARMC3-like_pept-like"/>
</dbReference>
<dbReference type="PANTHER" id="PTHR46890">
    <property type="entry name" value="NON-LTR RETROLELEMENT REVERSE TRANSCRIPTASE-LIKE PROTEIN-RELATED"/>
    <property type="match status" value="1"/>
</dbReference>
<dbReference type="GO" id="GO:0016301">
    <property type="term" value="F:kinase activity"/>
    <property type="evidence" value="ECO:0007669"/>
    <property type="project" value="UniProtKB-KW"/>
</dbReference>
<protein>
    <submittedName>
        <fullName evidence="4">Serine/threonine-protein kinase EDR1</fullName>
    </submittedName>
</protein>
<evidence type="ECO:0000259" key="2">
    <source>
        <dbReference type="Pfam" id="PF13966"/>
    </source>
</evidence>
<sequence>MTTGLVRSLGVGRHLDWSAINSRGATGVNGCWHTEENDLKDSVVGAFHNLYSEEGGWRPCINGLSSMGPVSSEVERLKIPFSEEEVFVALSDLGKDKAPDPDGFTMTFWLFCWDVVKVMGFFRDFHERGRFVKSLNATFLVLVPKKGGVEDLKDFRPISLVGNLYKLLANVLANRIKKVMGKVISESQNAFVEGRRILDVVLIANEAVDSRLKNNEGGCIDIEDLALELGCKVGDLPSCYLGLPLGAPFKSVAVWDGVEERFQKRLAMWKRQYISKGGRLIIQKDFLWGGGALVQKPNLIRWNMVCLEKRKGGLGVRNLALMNIALLMSERYGMGLWKAIRKEWIYLSGRLAYQVGNGQRVRFWMDKWCGDEPLCESFPSLFSISLSKEAWVLDVWNLDGDGGGWTPLFSRAFNDWEHRDSPLFPSGSIWRASVPPKVAFFVWDAFWDKVLTLKQLQRRGHSLTNRKLFLGGMGHLWGKLVKSLDKWPSYVYFGHSGRKGICWHLILADNVGVPCRLVKGSHYTGIEDDAVNIIKLDNEREFLVDLMGAPGTLIPADILSAKDSSLKSYNPKLSKIPTLQASKDPGGVYSRPKPLLGDYEGSSQTSTIENSLPQDRKASSEKIESLDSFSSSSGDTGVGTSRISKRVTPVNQSDLRPSLAIGASVYKGSRGANAVGDGSRMNVNIVPYNQNSTEDPKNLFADLNPFQMIGSSKASAQSKPMENKVDEFQREKNSAAPGRPPLPLMWKNRYANNEVPRKKENDFVEGLFPKINRETNDYNLPSLTSNNATTSEKVYSGVFKLSGNAYMNNKVNDDQNSSCNTTSMLAPSTNAAKEHDKNETGLHDHRKFRHDSFMENNLREAESPCSSVDSDAGKVDQMFEDVGECEIPWEDLVLGERIGLGSYGEVYHGDWNGTNGTGLFIVGDREAVVVRMLEVAVKKFLDQDFSGAALAEFKRENRTGDRTGKVTGSRFTGRTGGRTAIEPLLNR</sequence>
<feature type="compositionally biased region" description="Polar residues" evidence="1">
    <location>
        <begin position="601"/>
        <end position="613"/>
    </location>
</feature>
<dbReference type="Gene3D" id="3.30.200.20">
    <property type="entry name" value="Phosphorylase Kinase, domain 1"/>
    <property type="match status" value="1"/>
</dbReference>
<feature type="region of interest" description="Disordered" evidence="1">
    <location>
        <begin position="577"/>
        <end position="652"/>
    </location>
</feature>